<dbReference type="Pfam" id="PF01016">
    <property type="entry name" value="Ribosomal_L27"/>
    <property type="match status" value="1"/>
</dbReference>
<dbReference type="Gene3D" id="2.40.50.100">
    <property type="match status" value="1"/>
</dbReference>
<protein>
    <submittedName>
        <fullName evidence="2">39S ribosomal protein L27, mitochondrial</fullName>
    </submittedName>
</protein>
<organism evidence="1 2">
    <name type="scientific">Panagrellus redivivus</name>
    <name type="common">Microworm</name>
    <dbReference type="NCBI Taxonomy" id="6233"/>
    <lineage>
        <taxon>Eukaryota</taxon>
        <taxon>Metazoa</taxon>
        <taxon>Ecdysozoa</taxon>
        <taxon>Nematoda</taxon>
        <taxon>Chromadorea</taxon>
        <taxon>Rhabditida</taxon>
        <taxon>Tylenchina</taxon>
        <taxon>Panagrolaimomorpha</taxon>
        <taxon>Panagrolaimoidea</taxon>
        <taxon>Panagrolaimidae</taxon>
        <taxon>Panagrellus</taxon>
    </lineage>
</organism>
<dbReference type="GO" id="GO:0003735">
    <property type="term" value="F:structural constituent of ribosome"/>
    <property type="evidence" value="ECO:0007669"/>
    <property type="project" value="InterPro"/>
</dbReference>
<name>A0A7E4VVT6_PANRE</name>
<dbReference type="Proteomes" id="UP000492821">
    <property type="component" value="Unassembled WGS sequence"/>
</dbReference>
<dbReference type="GO" id="GO:0006412">
    <property type="term" value="P:translation"/>
    <property type="evidence" value="ECO:0007669"/>
    <property type="project" value="InterPro"/>
</dbReference>
<reference evidence="1" key="1">
    <citation type="journal article" date="2013" name="Genetics">
        <title>The draft genome and transcriptome of Panagrellus redivivus are shaped by the harsh demands of a free-living lifestyle.</title>
        <authorList>
            <person name="Srinivasan J."/>
            <person name="Dillman A.R."/>
            <person name="Macchietto M.G."/>
            <person name="Heikkinen L."/>
            <person name="Lakso M."/>
            <person name="Fracchia K.M."/>
            <person name="Antoshechkin I."/>
            <person name="Mortazavi A."/>
            <person name="Wong G."/>
            <person name="Sternberg P.W."/>
        </authorList>
    </citation>
    <scope>NUCLEOTIDE SEQUENCE [LARGE SCALE GENOMIC DNA]</scope>
    <source>
        <strain evidence="1">MT8872</strain>
    </source>
</reference>
<dbReference type="GO" id="GO:0005840">
    <property type="term" value="C:ribosome"/>
    <property type="evidence" value="ECO:0007669"/>
    <property type="project" value="InterPro"/>
</dbReference>
<dbReference type="AlphaFoldDB" id="A0A7E4VVT6"/>
<evidence type="ECO:0000313" key="1">
    <source>
        <dbReference type="Proteomes" id="UP000492821"/>
    </source>
</evidence>
<dbReference type="WBParaSite" id="Pan_g387.t1">
    <property type="protein sequence ID" value="Pan_g387.t1"/>
    <property type="gene ID" value="Pan_g387"/>
</dbReference>
<proteinExistence type="predicted"/>
<dbReference type="SUPFAM" id="SSF110324">
    <property type="entry name" value="Ribosomal L27 protein-like"/>
    <property type="match status" value="1"/>
</dbReference>
<keyword evidence="1" id="KW-1185">Reference proteome</keyword>
<sequence length="126" mass="14546">MNLLKTSSIVAVAKRGLLRPSRNVPYFGLYRTQGETVRKDDLLVSQKYYNYHPGANVYHVSDRGIQMLKADVDGTVLITREKAEVDQTDPAMQAHYKHRNFENIYKLTYNVVPLPMSNRFKLIDEV</sequence>
<accession>A0A7E4VVT6</accession>
<evidence type="ECO:0000313" key="2">
    <source>
        <dbReference type="WBParaSite" id="Pan_g387.t1"/>
    </source>
</evidence>
<dbReference type="InterPro" id="IPR001684">
    <property type="entry name" value="Ribosomal_bL27"/>
</dbReference>
<reference evidence="2" key="2">
    <citation type="submission" date="2020-10" db="UniProtKB">
        <authorList>
            <consortium name="WormBaseParasite"/>
        </authorList>
    </citation>
    <scope>IDENTIFICATION</scope>
</reference>